<gene>
    <name evidence="2" type="ORF">CG419_04930</name>
</gene>
<name>A0AAC9Y0J4_LATCU</name>
<dbReference type="EMBL" id="CP022474">
    <property type="protein sequence ID" value="ASN60015.1"/>
    <property type="molecule type" value="Genomic_DNA"/>
</dbReference>
<organism evidence="2 3">
    <name type="scientific">Latilactobacillus curvatus</name>
    <name type="common">Lactobacillus curvatus</name>
    <dbReference type="NCBI Taxonomy" id="28038"/>
    <lineage>
        <taxon>Bacteria</taxon>
        <taxon>Bacillati</taxon>
        <taxon>Bacillota</taxon>
        <taxon>Bacilli</taxon>
        <taxon>Lactobacillales</taxon>
        <taxon>Lactobacillaceae</taxon>
        <taxon>Latilactobacillus</taxon>
    </lineage>
</organism>
<keyword evidence="1" id="KW-0472">Membrane</keyword>
<protein>
    <submittedName>
        <fullName evidence="2">Uncharacterized protein</fullName>
    </submittedName>
</protein>
<reference evidence="2 3" key="1">
    <citation type="submission" date="2017-07" db="EMBL/GenBank/DDBJ databases">
        <title>Lactobacillus curvatus MRS6 whole genome.</title>
        <authorList>
            <person name="Jans C."/>
            <person name="Lagler S."/>
            <person name="Lacroix C."/>
            <person name="Meile L."/>
            <person name="Stevens M.J.A."/>
        </authorList>
    </citation>
    <scope>NUCLEOTIDE SEQUENCE [LARGE SCALE GENOMIC DNA]</scope>
    <source>
        <strain evidence="2 3">MRS6</strain>
    </source>
</reference>
<evidence type="ECO:0000313" key="2">
    <source>
        <dbReference type="EMBL" id="ASN60015.1"/>
    </source>
</evidence>
<evidence type="ECO:0000313" key="3">
    <source>
        <dbReference type="Proteomes" id="UP000199749"/>
    </source>
</evidence>
<dbReference type="Proteomes" id="UP000199749">
    <property type="component" value="Chromosome"/>
</dbReference>
<evidence type="ECO:0000256" key="1">
    <source>
        <dbReference type="SAM" id="Phobius"/>
    </source>
</evidence>
<feature type="transmembrane region" description="Helical" evidence="1">
    <location>
        <begin position="37"/>
        <end position="59"/>
    </location>
</feature>
<dbReference type="AlphaFoldDB" id="A0AAC9Y0J4"/>
<accession>A0AAC9Y0J4</accession>
<sequence length="65" mass="7540">MSKLKKRVETVLMFCLLIALFVVGAFIIRQIPYDFPWWIEAILTGGIWLVMLVVIGLLFSGRERQ</sequence>
<keyword evidence="1" id="KW-0812">Transmembrane</keyword>
<feature type="transmembrane region" description="Helical" evidence="1">
    <location>
        <begin position="12"/>
        <end position="31"/>
    </location>
</feature>
<proteinExistence type="predicted"/>
<keyword evidence="1" id="KW-1133">Transmembrane helix</keyword>
<dbReference type="RefSeq" id="WP_089556650.1">
    <property type="nucleotide sequence ID" value="NZ_CP022474.1"/>
</dbReference>